<dbReference type="SUPFAM" id="SSF49785">
    <property type="entry name" value="Galactose-binding domain-like"/>
    <property type="match status" value="1"/>
</dbReference>
<dbReference type="Pfam" id="PF16334">
    <property type="entry name" value="DUF4964"/>
    <property type="match status" value="1"/>
</dbReference>
<evidence type="ECO:0000259" key="4">
    <source>
        <dbReference type="Pfam" id="PF17168"/>
    </source>
</evidence>
<evidence type="ECO:0000259" key="3">
    <source>
        <dbReference type="Pfam" id="PF16335"/>
    </source>
</evidence>
<dbReference type="Pfam" id="PF16335">
    <property type="entry name" value="GtaA_6_Hairpin"/>
    <property type="match status" value="1"/>
</dbReference>
<dbReference type="PANTHER" id="PTHR31987:SF1">
    <property type="entry name" value="GLUTAMINASE A"/>
    <property type="match status" value="1"/>
</dbReference>
<sequence>MKNLFLIVLFINSIVLAQERKAPAYPLVTHDPYFSIWSTSDTLNAVTTRHWTGTEQSLTGAVSVDGKVYSFLGKQERAYTTILPASDEKVLPVSYTSNEPAGDWTAVNFDDSQWKAASGAAGSNPVDANTPWDRKDIWIRRAFNISKQSNGRLFLKIRHDDYATVYLNGRQIYNVQKFVGKYTYVPLGGNGINSLKPGKNILAIHAVNDGGPSFVDAGLATEQEGQDAFKIIPARQKSFELTATQSIYKFTCGTVDLTVAFTSPLLMNNLNLLSRPISYISTTVNANDGKTHNVKIYFGASTRLATHTPYQQVKAQKYNSAGLSILKAGTVEQPVLKKTGDDVRIDWGYIYVAVPSEYKSVQSVTASGAALKSLVSPSSNTTASLIKGEGLMLNTVIPLGHVSSKIQEQFVMLGYDDLYSVQYFNNNLRPWWNNEGKETMESQLTTAAKEYRSVMQQCAAFDQKLYTDAVKSGGETYAKLCEIAYRQAISAHKLVKSKDNEILFLSKENFSNGSIGTVDVTYPSAPLFLLYNPDLLKGMLNGIFHYSESGKWNKDYAAHDLGTYPIANGQTYGGDMPVEESGNMLILAAAIAKAEGNAQYAKKHWKTLTTWAEYLSNEGFDPANQLSTDDFAGHLARNANLSVKAIVALGGYGMLADTLGYKDVAVKYTAMAKDMAKRWMVIADAGDHYALTFNDKNTWSQKYNLVWDKVLKLGLFPKEVYNKEVKFYLTKQNQYGLPLDSRKTYTKSDWILWSATLADNRNDFESLIAPVYKYAIETPDRVPLSDWHETKDAKRQNFTARSVVGAFYIKMLEGKLKTKEYK</sequence>
<dbReference type="Gene3D" id="2.60.120.260">
    <property type="entry name" value="Galactose-binding domain-like"/>
    <property type="match status" value="1"/>
</dbReference>
<gene>
    <name evidence="5" type="ORF">EKH83_20065</name>
</gene>
<organism evidence="5 6">
    <name type="scientific">Arcticibacter tournemirensis</name>
    <dbReference type="NCBI Taxonomy" id="699437"/>
    <lineage>
        <taxon>Bacteria</taxon>
        <taxon>Pseudomonadati</taxon>
        <taxon>Bacteroidota</taxon>
        <taxon>Sphingobacteriia</taxon>
        <taxon>Sphingobacteriales</taxon>
        <taxon>Sphingobacteriaceae</taxon>
        <taxon>Arcticibacter</taxon>
    </lineage>
</organism>
<dbReference type="SUPFAM" id="SSF48208">
    <property type="entry name" value="Six-hairpin glycosidases"/>
    <property type="match status" value="1"/>
</dbReference>
<dbReference type="InterPro" id="IPR052743">
    <property type="entry name" value="Glutaminase_GtaA"/>
</dbReference>
<dbReference type="InterPro" id="IPR008979">
    <property type="entry name" value="Galactose-bd-like_sf"/>
</dbReference>
<dbReference type="Proteomes" id="UP000290848">
    <property type="component" value="Unassembled WGS sequence"/>
</dbReference>
<protein>
    <submittedName>
        <fullName evidence="5">DUF4965 domain-containing protein</fullName>
    </submittedName>
</protein>
<evidence type="ECO:0000256" key="1">
    <source>
        <dbReference type="SAM" id="SignalP"/>
    </source>
</evidence>
<feature type="domain" description="Glutaminase A N-terminal" evidence="4">
    <location>
        <begin position="244"/>
        <end position="468"/>
    </location>
</feature>
<dbReference type="InterPro" id="IPR032515">
    <property type="entry name" value="DUF4964"/>
</dbReference>
<dbReference type="PANTHER" id="PTHR31987">
    <property type="entry name" value="GLUTAMINASE A-RELATED"/>
    <property type="match status" value="1"/>
</dbReference>
<dbReference type="InterPro" id="IPR008928">
    <property type="entry name" value="6-hairpin_glycosidase_sf"/>
</dbReference>
<feature type="signal peptide" evidence="1">
    <location>
        <begin position="1"/>
        <end position="17"/>
    </location>
</feature>
<dbReference type="InterPro" id="IPR033433">
    <property type="entry name" value="GtaA_N"/>
</dbReference>
<dbReference type="AlphaFoldDB" id="A0A4Q0M323"/>
<reference evidence="5 6" key="1">
    <citation type="submission" date="2018-12" db="EMBL/GenBank/DDBJ databases">
        <title>The Draft Genome Sequence of the Soil Bacterium Pedobacter tournemirensis R1.</title>
        <authorList>
            <person name="He J."/>
        </authorList>
    </citation>
    <scope>NUCLEOTIDE SEQUENCE [LARGE SCALE GENOMIC DNA]</scope>
    <source>
        <strain evidence="5 6">R1</strain>
    </source>
</reference>
<dbReference type="RefSeq" id="WP_128771254.1">
    <property type="nucleotide sequence ID" value="NZ_RXOC01000019.1"/>
</dbReference>
<accession>A0A4Q0M323</accession>
<feature type="chain" id="PRO_5020464815" evidence="1">
    <location>
        <begin position="18"/>
        <end position="822"/>
    </location>
</feature>
<keyword evidence="1" id="KW-0732">Signal</keyword>
<feature type="domain" description="DUF4964" evidence="2">
    <location>
        <begin position="19"/>
        <end position="83"/>
    </location>
</feature>
<comment type="caution">
    <text evidence="5">The sequence shown here is derived from an EMBL/GenBank/DDBJ whole genome shotgun (WGS) entry which is preliminary data.</text>
</comment>
<dbReference type="GO" id="GO:0005975">
    <property type="term" value="P:carbohydrate metabolic process"/>
    <property type="evidence" value="ECO:0007669"/>
    <property type="project" value="InterPro"/>
</dbReference>
<evidence type="ECO:0000313" key="5">
    <source>
        <dbReference type="EMBL" id="RXF67264.1"/>
    </source>
</evidence>
<evidence type="ECO:0000313" key="6">
    <source>
        <dbReference type="Proteomes" id="UP000290848"/>
    </source>
</evidence>
<name>A0A4Q0M323_9SPHI</name>
<evidence type="ECO:0000259" key="2">
    <source>
        <dbReference type="Pfam" id="PF16334"/>
    </source>
</evidence>
<dbReference type="Pfam" id="PF17168">
    <property type="entry name" value="DUF5127"/>
    <property type="match status" value="1"/>
</dbReference>
<dbReference type="InterPro" id="IPR032514">
    <property type="entry name" value="GtaA_central"/>
</dbReference>
<proteinExistence type="predicted"/>
<feature type="domain" description="Glutaminase A central" evidence="3">
    <location>
        <begin position="474"/>
        <end position="810"/>
    </location>
</feature>
<dbReference type="EMBL" id="RXOC01000019">
    <property type="protein sequence ID" value="RXF67264.1"/>
    <property type="molecule type" value="Genomic_DNA"/>
</dbReference>